<dbReference type="AlphaFoldDB" id="A0A8D9A3X1"/>
<dbReference type="EMBL" id="HBUF01549665">
    <property type="protein sequence ID" value="CAG6758507.1"/>
    <property type="molecule type" value="Transcribed_RNA"/>
</dbReference>
<evidence type="ECO:0000313" key="5">
    <source>
        <dbReference type="EMBL" id="CAG6758507.1"/>
    </source>
</evidence>
<protein>
    <submittedName>
        <fullName evidence="5">Protein bric-a-brac 2</fullName>
    </submittedName>
</protein>
<reference evidence="5" key="1">
    <citation type="submission" date="2021-05" db="EMBL/GenBank/DDBJ databases">
        <authorList>
            <person name="Alioto T."/>
            <person name="Alioto T."/>
            <person name="Gomez Garrido J."/>
        </authorList>
    </citation>
    <scope>NUCLEOTIDE SEQUENCE</scope>
</reference>
<evidence type="ECO:0000256" key="1">
    <source>
        <dbReference type="ARBA" id="ARBA00004123"/>
    </source>
</evidence>
<dbReference type="PANTHER" id="PTHR23110:SF94">
    <property type="entry name" value="ZINC FINGER PROTEIN CHINMO"/>
    <property type="match status" value="1"/>
</dbReference>
<feature type="region of interest" description="Disordered" evidence="3">
    <location>
        <begin position="127"/>
        <end position="169"/>
    </location>
</feature>
<feature type="compositionally biased region" description="Basic and acidic residues" evidence="3">
    <location>
        <begin position="247"/>
        <end position="269"/>
    </location>
</feature>
<dbReference type="InterPro" id="IPR000210">
    <property type="entry name" value="BTB/POZ_dom"/>
</dbReference>
<feature type="compositionally biased region" description="Polar residues" evidence="3">
    <location>
        <begin position="270"/>
        <end position="299"/>
    </location>
</feature>
<dbReference type="EMBL" id="HBUF01549664">
    <property type="protein sequence ID" value="CAG6758506.1"/>
    <property type="molecule type" value="Transcribed_RNA"/>
</dbReference>
<dbReference type="SUPFAM" id="SSF54695">
    <property type="entry name" value="POZ domain"/>
    <property type="match status" value="1"/>
</dbReference>
<dbReference type="InterPro" id="IPR011333">
    <property type="entry name" value="SKP1/BTB/POZ_sf"/>
</dbReference>
<keyword evidence="2" id="KW-0539">Nucleus</keyword>
<dbReference type="Gene3D" id="3.30.710.10">
    <property type="entry name" value="Potassium Channel Kv1.1, Chain A"/>
    <property type="match status" value="1"/>
</dbReference>
<evidence type="ECO:0000259" key="4">
    <source>
        <dbReference type="PROSITE" id="PS50097"/>
    </source>
</evidence>
<accession>A0A8D9A3X1</accession>
<feature type="domain" description="BTB" evidence="4">
    <location>
        <begin position="32"/>
        <end position="98"/>
    </location>
</feature>
<name>A0A8D9A3X1_9HEMI</name>
<sequence length="319" mass="35021">MDPQQQFCLKWNSFGNNLVTTFETLFKSESLTDVTLFCEGVTFKAHKIILAACSKHFQDLFEAAPFCPNILVILDGTSSVNMSALLEFMYKGEVHVSQESLSGFLKAAESLQIKGLSIEQERLVGPNPTRVTDLRAGNKTNSGKPLDNGTDLSEGMHPPSSTQFNNSILSPYLPHYRNSQLFDSQRLPASVPGAGGQAPPTSSSPYDHPPPRKRHHRSPSDSNQRASVLRVGSLPERESPYPPPLHSPHEYYSRGGDTDRSNDHLDRSNDSSTLPPFTQSDSVAVESTASNTSQTSRSSPDWRNKTPQESSPSCTEGKE</sequence>
<feature type="compositionally biased region" description="Polar residues" evidence="3">
    <location>
        <begin position="159"/>
        <end position="169"/>
    </location>
</feature>
<dbReference type="Pfam" id="PF00651">
    <property type="entry name" value="BTB"/>
    <property type="match status" value="1"/>
</dbReference>
<comment type="subcellular location">
    <subcellularLocation>
        <location evidence="1">Nucleus</location>
    </subcellularLocation>
</comment>
<dbReference type="GO" id="GO:0005634">
    <property type="term" value="C:nucleus"/>
    <property type="evidence" value="ECO:0007669"/>
    <property type="project" value="UniProtKB-SubCell"/>
</dbReference>
<evidence type="ECO:0000256" key="2">
    <source>
        <dbReference type="ARBA" id="ARBA00023242"/>
    </source>
</evidence>
<proteinExistence type="predicted"/>
<dbReference type="InterPro" id="IPR051095">
    <property type="entry name" value="Dros_DevTransReg"/>
</dbReference>
<organism evidence="5">
    <name type="scientific">Cacopsylla melanoneura</name>
    <dbReference type="NCBI Taxonomy" id="428564"/>
    <lineage>
        <taxon>Eukaryota</taxon>
        <taxon>Metazoa</taxon>
        <taxon>Ecdysozoa</taxon>
        <taxon>Arthropoda</taxon>
        <taxon>Hexapoda</taxon>
        <taxon>Insecta</taxon>
        <taxon>Pterygota</taxon>
        <taxon>Neoptera</taxon>
        <taxon>Paraneoptera</taxon>
        <taxon>Hemiptera</taxon>
        <taxon>Sternorrhyncha</taxon>
        <taxon>Psylloidea</taxon>
        <taxon>Psyllidae</taxon>
        <taxon>Psyllinae</taxon>
        <taxon>Cacopsylla</taxon>
    </lineage>
</organism>
<dbReference type="PANTHER" id="PTHR23110">
    <property type="entry name" value="BTB DOMAIN TRANSCRIPTION FACTOR"/>
    <property type="match status" value="1"/>
</dbReference>
<feature type="region of interest" description="Disordered" evidence="3">
    <location>
        <begin position="186"/>
        <end position="319"/>
    </location>
</feature>
<dbReference type="GO" id="GO:0006357">
    <property type="term" value="P:regulation of transcription by RNA polymerase II"/>
    <property type="evidence" value="ECO:0007669"/>
    <property type="project" value="TreeGrafter"/>
</dbReference>
<dbReference type="SMART" id="SM00225">
    <property type="entry name" value="BTB"/>
    <property type="match status" value="1"/>
</dbReference>
<feature type="compositionally biased region" description="Polar residues" evidence="3">
    <location>
        <begin position="307"/>
        <end position="319"/>
    </location>
</feature>
<dbReference type="PROSITE" id="PS50097">
    <property type="entry name" value="BTB"/>
    <property type="match status" value="1"/>
</dbReference>
<evidence type="ECO:0000256" key="3">
    <source>
        <dbReference type="SAM" id="MobiDB-lite"/>
    </source>
</evidence>
<dbReference type="CDD" id="cd18315">
    <property type="entry name" value="BTB_POZ_BAB-like"/>
    <property type="match status" value="1"/>
</dbReference>